<evidence type="ECO:0000259" key="6">
    <source>
        <dbReference type="Pfam" id="PF04586"/>
    </source>
</evidence>
<feature type="domain" description="Prohead serine protease" evidence="6">
    <location>
        <begin position="91"/>
        <end position="162"/>
    </location>
</feature>
<evidence type="ECO:0000313" key="7">
    <source>
        <dbReference type="EMBL" id="CAB4140305.1"/>
    </source>
</evidence>
<evidence type="ECO:0000256" key="5">
    <source>
        <dbReference type="ARBA" id="ARBA00023045"/>
    </source>
</evidence>
<sequence length="206" mass="22603">MKTFQLASAVTPSSFNADSRTFEVVFYSGATVPRFDWMRNEEYDLKFEVSDAAVDMSRLKAGAPFLRDHAATLEDTIGVVEDAWLQGGKGYARIRMSQKEDAEEIAKDIQDGIIRSVSMGAASLEEEVTRNKAGRKLVTVTRWLPMEISAVAIPADMKAQVLSADTPEFFASAARGLIADEIAKLRPALVEQITASVRLAMNPKGR</sequence>
<reference evidence="7" key="1">
    <citation type="submission" date="2020-04" db="EMBL/GenBank/DDBJ databases">
        <authorList>
            <person name="Chiriac C."/>
            <person name="Salcher M."/>
            <person name="Ghai R."/>
            <person name="Kavagutti S V."/>
        </authorList>
    </citation>
    <scope>NUCLEOTIDE SEQUENCE</scope>
</reference>
<protein>
    <submittedName>
        <fullName evidence="7">Prohead protease</fullName>
    </submittedName>
</protein>
<evidence type="ECO:0000256" key="1">
    <source>
        <dbReference type="ARBA" id="ARBA00022612"/>
    </source>
</evidence>
<accession>A0A6J5M0D3</accession>
<evidence type="ECO:0000256" key="2">
    <source>
        <dbReference type="ARBA" id="ARBA00022670"/>
    </source>
</evidence>
<proteinExistence type="predicted"/>
<organism evidence="7">
    <name type="scientific">uncultured Caudovirales phage</name>
    <dbReference type="NCBI Taxonomy" id="2100421"/>
    <lineage>
        <taxon>Viruses</taxon>
        <taxon>Duplodnaviria</taxon>
        <taxon>Heunggongvirae</taxon>
        <taxon>Uroviricota</taxon>
        <taxon>Caudoviricetes</taxon>
        <taxon>Peduoviridae</taxon>
        <taxon>Maltschvirus</taxon>
        <taxon>Maltschvirus maltsch</taxon>
    </lineage>
</organism>
<keyword evidence="1" id="KW-1188">Viral release from host cell</keyword>
<evidence type="ECO:0000256" key="4">
    <source>
        <dbReference type="ARBA" id="ARBA00022950"/>
    </source>
</evidence>
<dbReference type="Pfam" id="PF04586">
    <property type="entry name" value="Peptidase_S78"/>
    <property type="match status" value="1"/>
</dbReference>
<keyword evidence="2 7" id="KW-0645">Protease</keyword>
<keyword evidence="3" id="KW-0378">Hydrolase</keyword>
<name>A0A6J5M0D3_9CAUD</name>
<gene>
    <name evidence="7" type="ORF">UFOVP398_27</name>
</gene>
<dbReference type="GO" id="GO:0006508">
    <property type="term" value="P:proteolysis"/>
    <property type="evidence" value="ECO:0007669"/>
    <property type="project" value="UniProtKB-KW"/>
</dbReference>
<dbReference type="GO" id="GO:0008233">
    <property type="term" value="F:peptidase activity"/>
    <property type="evidence" value="ECO:0007669"/>
    <property type="project" value="UniProtKB-KW"/>
</dbReference>
<dbReference type="InterPro" id="IPR054613">
    <property type="entry name" value="Peptidase_S78_dom"/>
</dbReference>
<keyword evidence="4" id="KW-0118">Viral capsid assembly</keyword>
<evidence type="ECO:0000256" key="3">
    <source>
        <dbReference type="ARBA" id="ARBA00022801"/>
    </source>
</evidence>
<keyword evidence="5" id="KW-1273">Viral capsid maturation</keyword>
<dbReference type="EMBL" id="LR796376">
    <property type="protein sequence ID" value="CAB4140305.1"/>
    <property type="molecule type" value="Genomic_DNA"/>
</dbReference>
<dbReference type="GO" id="GO:0046797">
    <property type="term" value="P:viral procapsid maturation"/>
    <property type="evidence" value="ECO:0007669"/>
    <property type="project" value="UniProtKB-KW"/>
</dbReference>